<proteinExistence type="predicted"/>
<evidence type="ECO:0000259" key="4">
    <source>
        <dbReference type="SMART" id="SM00134"/>
    </source>
</evidence>
<dbReference type="PANTHER" id="PTHR20914">
    <property type="entry name" value="LY6/PLAUR DOMAIN-CONTAINING PROTEIN 8"/>
    <property type="match status" value="1"/>
</dbReference>
<keyword evidence="3" id="KW-0472">Membrane</keyword>
<dbReference type="AlphaFoldDB" id="A0AAY4BX49"/>
<dbReference type="InterPro" id="IPR016054">
    <property type="entry name" value="LY6_UPA_recep-like"/>
</dbReference>
<dbReference type="PANTHER" id="PTHR20914:SF24">
    <property type="entry name" value="LYMPHOCYTE ANTIGEN 6 FAMILY MEMBER M2-RELATED"/>
    <property type="match status" value="1"/>
</dbReference>
<evidence type="ECO:0000256" key="2">
    <source>
        <dbReference type="ARBA" id="ARBA00022525"/>
    </source>
</evidence>
<feature type="transmembrane region" description="Helical" evidence="3">
    <location>
        <begin position="176"/>
        <end position="193"/>
    </location>
</feature>
<dbReference type="Pfam" id="PF00021">
    <property type="entry name" value="UPAR_LY6"/>
    <property type="match status" value="2"/>
</dbReference>
<reference evidence="5" key="3">
    <citation type="submission" date="2025-09" db="UniProtKB">
        <authorList>
            <consortium name="Ensembl"/>
        </authorList>
    </citation>
    <scope>IDENTIFICATION</scope>
</reference>
<accession>A0AAY4BX49</accession>
<evidence type="ECO:0000313" key="6">
    <source>
        <dbReference type="Proteomes" id="UP000694580"/>
    </source>
</evidence>
<evidence type="ECO:0000256" key="3">
    <source>
        <dbReference type="SAM" id="Phobius"/>
    </source>
</evidence>
<feature type="domain" description="UPAR/Ly6" evidence="4">
    <location>
        <begin position="12"/>
        <end position="96"/>
    </location>
</feature>
<sequence>IGGFPKAFAQSLTCYYCPPNRPSLCSNSQVICSSLCASVREVIYAGSIQDLGQKGCATKELCYNGSVNFGVSRATTNIQCCSSNLCNNYPAGGPNGKKCYTCNNKDCLATLSCSGNEDHCITANDDVGGQKVTLKGCATKTICDGKASKMSSLLGLERAVTFKCCKGELCNNAKRIGQSMFLLLAALLYIVLFN</sequence>
<keyword evidence="3" id="KW-0812">Transmembrane</keyword>
<dbReference type="InterPro" id="IPR045860">
    <property type="entry name" value="Snake_toxin-like_sf"/>
</dbReference>
<dbReference type="Proteomes" id="UP000694580">
    <property type="component" value="Chromosome 5"/>
</dbReference>
<reference evidence="5 6" key="1">
    <citation type="submission" date="2020-06" db="EMBL/GenBank/DDBJ databases">
        <authorList>
            <consortium name="Wellcome Sanger Institute Data Sharing"/>
        </authorList>
    </citation>
    <scope>NUCLEOTIDE SEQUENCE [LARGE SCALE GENOMIC DNA]</scope>
</reference>
<keyword evidence="6" id="KW-1185">Reference proteome</keyword>
<reference evidence="5" key="2">
    <citation type="submission" date="2025-08" db="UniProtKB">
        <authorList>
            <consortium name="Ensembl"/>
        </authorList>
    </citation>
    <scope>IDENTIFICATION</scope>
</reference>
<name>A0AAY4BX49_9TELE</name>
<dbReference type="GO" id="GO:0005576">
    <property type="term" value="C:extracellular region"/>
    <property type="evidence" value="ECO:0007669"/>
    <property type="project" value="UniProtKB-SubCell"/>
</dbReference>
<comment type="subcellular location">
    <subcellularLocation>
        <location evidence="1">Secreted</location>
    </subcellularLocation>
</comment>
<keyword evidence="2" id="KW-0964">Secreted</keyword>
<dbReference type="InterPro" id="IPR050918">
    <property type="entry name" value="CNF-like_PLA2_Inhibitor"/>
</dbReference>
<dbReference type="Gene3D" id="2.10.60.10">
    <property type="entry name" value="CD59"/>
    <property type="match status" value="2"/>
</dbReference>
<dbReference type="SUPFAM" id="SSF57302">
    <property type="entry name" value="Snake toxin-like"/>
    <property type="match status" value="2"/>
</dbReference>
<protein>
    <recommendedName>
        <fullName evidence="4">UPAR/Ly6 domain-containing protein</fullName>
    </recommendedName>
</protein>
<dbReference type="GeneTree" id="ENSGT00940000163304"/>
<feature type="domain" description="UPAR/Ly6" evidence="4">
    <location>
        <begin position="98"/>
        <end position="184"/>
    </location>
</feature>
<organism evidence="5 6">
    <name type="scientific">Denticeps clupeoides</name>
    <name type="common">denticle herring</name>
    <dbReference type="NCBI Taxonomy" id="299321"/>
    <lineage>
        <taxon>Eukaryota</taxon>
        <taxon>Metazoa</taxon>
        <taxon>Chordata</taxon>
        <taxon>Craniata</taxon>
        <taxon>Vertebrata</taxon>
        <taxon>Euteleostomi</taxon>
        <taxon>Actinopterygii</taxon>
        <taxon>Neopterygii</taxon>
        <taxon>Teleostei</taxon>
        <taxon>Clupei</taxon>
        <taxon>Clupeiformes</taxon>
        <taxon>Denticipitoidei</taxon>
        <taxon>Denticipitidae</taxon>
        <taxon>Denticeps</taxon>
    </lineage>
</organism>
<dbReference type="Ensembl" id="ENSDCDT00010031594.1">
    <property type="protein sequence ID" value="ENSDCDP00010025500.1"/>
    <property type="gene ID" value="ENSDCDG00010016221.1"/>
</dbReference>
<keyword evidence="3" id="KW-1133">Transmembrane helix</keyword>
<evidence type="ECO:0000256" key="1">
    <source>
        <dbReference type="ARBA" id="ARBA00004613"/>
    </source>
</evidence>
<dbReference type="SMART" id="SM00134">
    <property type="entry name" value="LU"/>
    <property type="match status" value="2"/>
</dbReference>
<evidence type="ECO:0000313" key="5">
    <source>
        <dbReference type="Ensembl" id="ENSDCDP00010025500.1"/>
    </source>
</evidence>